<reference evidence="1 2" key="1">
    <citation type="submission" date="2015-01" db="EMBL/GenBank/DDBJ databases">
        <title>Evolution of Trichinella species and genotypes.</title>
        <authorList>
            <person name="Korhonen P.K."/>
            <person name="Edoardo P."/>
            <person name="Giuseppe L.R."/>
            <person name="Gasser R.B."/>
        </authorList>
    </citation>
    <scope>NUCLEOTIDE SEQUENCE [LARGE SCALE GENOMIC DNA]</scope>
    <source>
        <strain evidence="1">ISS1980</strain>
    </source>
</reference>
<proteinExistence type="predicted"/>
<dbReference type="Proteomes" id="UP000054843">
    <property type="component" value="Unassembled WGS sequence"/>
</dbReference>
<name>A0A0V1N181_9BILA</name>
<accession>A0A0V1N181</accession>
<evidence type="ECO:0000313" key="1">
    <source>
        <dbReference type="EMBL" id="KRZ77745.1"/>
    </source>
</evidence>
<evidence type="ECO:0000313" key="2">
    <source>
        <dbReference type="Proteomes" id="UP000054843"/>
    </source>
</evidence>
<protein>
    <submittedName>
        <fullName evidence="1">Uncharacterized protein</fullName>
    </submittedName>
</protein>
<sequence length="80" mass="9148">MSSTLDNIRLLATSIICCMDGSIQDYISWHQPLLQPSRSNYSVFSFVIFKVTYQPADPCLLEATSRHPCLNFRIEVSIYT</sequence>
<gene>
    <name evidence="1" type="ORF">T10_310</name>
</gene>
<comment type="caution">
    <text evidence="1">The sequence shown here is derived from an EMBL/GenBank/DDBJ whole genome shotgun (WGS) entry which is preliminary data.</text>
</comment>
<organism evidence="1 2">
    <name type="scientific">Trichinella papuae</name>
    <dbReference type="NCBI Taxonomy" id="268474"/>
    <lineage>
        <taxon>Eukaryota</taxon>
        <taxon>Metazoa</taxon>
        <taxon>Ecdysozoa</taxon>
        <taxon>Nematoda</taxon>
        <taxon>Enoplea</taxon>
        <taxon>Dorylaimia</taxon>
        <taxon>Trichinellida</taxon>
        <taxon>Trichinellidae</taxon>
        <taxon>Trichinella</taxon>
    </lineage>
</organism>
<dbReference type="AlphaFoldDB" id="A0A0V1N181"/>
<dbReference type="EMBL" id="JYDO01000017">
    <property type="protein sequence ID" value="KRZ77745.1"/>
    <property type="molecule type" value="Genomic_DNA"/>
</dbReference>
<keyword evidence="2" id="KW-1185">Reference proteome</keyword>